<dbReference type="EMBL" id="KQ428678">
    <property type="protein sequence ID" value="KOF65989.1"/>
    <property type="molecule type" value="Genomic_DNA"/>
</dbReference>
<gene>
    <name evidence="2" type="ORF">OCBIM_22013816mg</name>
</gene>
<name>A0A0L8FMR9_OCTBM</name>
<reference evidence="2" key="1">
    <citation type="submission" date="2015-07" db="EMBL/GenBank/DDBJ databases">
        <title>MeaNS - Measles Nucleotide Surveillance Program.</title>
        <authorList>
            <person name="Tran T."/>
            <person name="Druce J."/>
        </authorList>
    </citation>
    <scope>NUCLEOTIDE SEQUENCE</scope>
    <source>
        <strain evidence="2">UCB-OBI-ISO-001</strain>
        <tissue evidence="2">Gonad</tissue>
    </source>
</reference>
<feature type="region of interest" description="Disordered" evidence="1">
    <location>
        <begin position="73"/>
        <end position="103"/>
    </location>
</feature>
<proteinExistence type="predicted"/>
<sequence length="103" mass="11767">MSTYGTPRSTVPNNLRTANFVFVRHDTRRKPLQLPYDGPYQVIQPGDKSFELLIGGQDRVTIDRLKPLHLDIDSPVQVAQPPNRGVLDRSHQPLTRNSHQRTE</sequence>
<evidence type="ECO:0000313" key="2">
    <source>
        <dbReference type="EMBL" id="KOF65989.1"/>
    </source>
</evidence>
<protein>
    <submittedName>
        <fullName evidence="2">Uncharacterized protein</fullName>
    </submittedName>
</protein>
<accession>A0A0L8FMR9</accession>
<organism evidence="2">
    <name type="scientific">Octopus bimaculoides</name>
    <name type="common">California two-spotted octopus</name>
    <dbReference type="NCBI Taxonomy" id="37653"/>
    <lineage>
        <taxon>Eukaryota</taxon>
        <taxon>Metazoa</taxon>
        <taxon>Spiralia</taxon>
        <taxon>Lophotrochozoa</taxon>
        <taxon>Mollusca</taxon>
        <taxon>Cephalopoda</taxon>
        <taxon>Coleoidea</taxon>
        <taxon>Octopodiformes</taxon>
        <taxon>Octopoda</taxon>
        <taxon>Incirrata</taxon>
        <taxon>Octopodidae</taxon>
        <taxon>Octopus</taxon>
    </lineage>
</organism>
<dbReference type="PANTHER" id="PTHR38681">
    <property type="entry name" value="RETROVIRUS-RELATED POL POLYPROTEIN FROM TRANSPOSON 412-LIKE PROTEIN-RELATED"/>
    <property type="match status" value="1"/>
</dbReference>
<dbReference type="AlphaFoldDB" id="A0A0L8FMR9"/>
<evidence type="ECO:0000256" key="1">
    <source>
        <dbReference type="SAM" id="MobiDB-lite"/>
    </source>
</evidence>
<dbReference type="PANTHER" id="PTHR38681:SF1">
    <property type="entry name" value="RETROVIRUS-RELATED POL POLYPROTEIN FROM TRANSPOSON 412-LIKE PROTEIN"/>
    <property type="match status" value="1"/>
</dbReference>